<dbReference type="AlphaFoldDB" id="A0A0G0Q1B4"/>
<accession>A0A0G0Q1B4</accession>
<dbReference type="PANTHER" id="PTHR35333:SF3">
    <property type="entry name" value="BETA-LACTAMASE-TYPE TRANSPEPTIDASE FOLD CONTAINING PROTEIN"/>
    <property type="match status" value="1"/>
</dbReference>
<evidence type="ECO:0000259" key="1">
    <source>
        <dbReference type="Pfam" id="PF13354"/>
    </source>
</evidence>
<gene>
    <name evidence="2" type="ORF">UT18_C0001G0048</name>
</gene>
<dbReference type="Pfam" id="PF13354">
    <property type="entry name" value="Beta-lactamase2"/>
    <property type="match status" value="1"/>
</dbReference>
<dbReference type="SUPFAM" id="SSF56601">
    <property type="entry name" value="beta-lactamase/transpeptidase-like"/>
    <property type="match status" value="1"/>
</dbReference>
<dbReference type="Gene3D" id="3.40.710.10">
    <property type="entry name" value="DD-peptidase/beta-lactamase superfamily"/>
    <property type="match status" value="1"/>
</dbReference>
<dbReference type="EMBL" id="LBVV01000001">
    <property type="protein sequence ID" value="KKQ95461.1"/>
    <property type="molecule type" value="Genomic_DNA"/>
</dbReference>
<dbReference type="STRING" id="1618345.UT18_C0001G0048"/>
<dbReference type="GO" id="GO:0008800">
    <property type="term" value="F:beta-lactamase activity"/>
    <property type="evidence" value="ECO:0007669"/>
    <property type="project" value="InterPro"/>
</dbReference>
<dbReference type="GO" id="GO:0030655">
    <property type="term" value="P:beta-lactam antibiotic catabolic process"/>
    <property type="evidence" value="ECO:0007669"/>
    <property type="project" value="InterPro"/>
</dbReference>
<feature type="non-terminal residue" evidence="2">
    <location>
        <position position="1"/>
    </location>
</feature>
<protein>
    <submittedName>
        <fullName evidence="2">Beta-lactamase class A-like protein</fullName>
    </submittedName>
</protein>
<organism evidence="2 3">
    <name type="scientific">candidate division CPR2 bacterium GW2011_GWC2_39_10</name>
    <dbReference type="NCBI Taxonomy" id="1618345"/>
    <lineage>
        <taxon>Bacteria</taxon>
        <taxon>Bacteria division CPR2</taxon>
    </lineage>
</organism>
<reference evidence="2 3" key="1">
    <citation type="journal article" date="2015" name="Nature">
        <title>rRNA introns, odd ribosomes, and small enigmatic genomes across a large radiation of phyla.</title>
        <authorList>
            <person name="Brown C.T."/>
            <person name="Hug L.A."/>
            <person name="Thomas B.C."/>
            <person name="Sharon I."/>
            <person name="Castelle C.J."/>
            <person name="Singh A."/>
            <person name="Wilkins M.J."/>
            <person name="Williams K.H."/>
            <person name="Banfield J.F."/>
        </authorList>
    </citation>
    <scope>NUCLEOTIDE SEQUENCE [LARGE SCALE GENOMIC DNA]</scope>
</reference>
<proteinExistence type="predicted"/>
<feature type="domain" description="Beta-lactamase class A catalytic" evidence="1">
    <location>
        <begin position="6"/>
        <end position="150"/>
    </location>
</feature>
<evidence type="ECO:0000313" key="2">
    <source>
        <dbReference type="EMBL" id="KKQ95461.1"/>
    </source>
</evidence>
<dbReference type="InterPro" id="IPR012338">
    <property type="entry name" value="Beta-lactam/transpept-like"/>
</dbReference>
<evidence type="ECO:0000313" key="3">
    <source>
        <dbReference type="Proteomes" id="UP000034207"/>
    </source>
</evidence>
<sequence>PAQTVKSGETHKVIDLIERMIKFSDNNAAYALINNIDRAKIDQTSKDLKVAYPRQEVIDYITVNDFSYFLRVLYNATYLRSDLSERALELLGGIDFKDGLVAGVPSGITVAHKFGLQTGYNSVGIVEKRELHDCGIIYNEKSPYVLCIMTKSGDSFEGAKSTIKSISALVWEEVSKGQ</sequence>
<dbReference type="PANTHER" id="PTHR35333">
    <property type="entry name" value="BETA-LACTAMASE"/>
    <property type="match status" value="1"/>
</dbReference>
<dbReference type="InterPro" id="IPR000871">
    <property type="entry name" value="Beta-lactam_class-A"/>
</dbReference>
<dbReference type="GO" id="GO:0046677">
    <property type="term" value="P:response to antibiotic"/>
    <property type="evidence" value="ECO:0007669"/>
    <property type="project" value="InterPro"/>
</dbReference>
<dbReference type="Proteomes" id="UP000034207">
    <property type="component" value="Unassembled WGS sequence"/>
</dbReference>
<comment type="caution">
    <text evidence="2">The sequence shown here is derived from an EMBL/GenBank/DDBJ whole genome shotgun (WGS) entry which is preliminary data.</text>
</comment>
<name>A0A0G0Q1B4_UNCC2</name>
<dbReference type="InterPro" id="IPR045155">
    <property type="entry name" value="Beta-lactam_cat"/>
</dbReference>